<name>A0A392UWX0_9FABA</name>
<reference evidence="1 2" key="1">
    <citation type="journal article" date="2018" name="Front. Plant Sci.">
        <title>Red Clover (Trifolium pratense) and Zigzag Clover (T. medium) - A Picture of Genomic Similarities and Differences.</title>
        <authorList>
            <person name="Dluhosova J."/>
            <person name="Istvanek J."/>
            <person name="Nedelnik J."/>
            <person name="Repkova J."/>
        </authorList>
    </citation>
    <scope>NUCLEOTIDE SEQUENCE [LARGE SCALE GENOMIC DNA]</scope>
    <source>
        <strain evidence="2">cv. 10/8</strain>
        <tissue evidence="1">Leaf</tissue>
    </source>
</reference>
<feature type="non-terminal residue" evidence="1">
    <location>
        <position position="1"/>
    </location>
</feature>
<evidence type="ECO:0000313" key="2">
    <source>
        <dbReference type="Proteomes" id="UP000265520"/>
    </source>
</evidence>
<organism evidence="1 2">
    <name type="scientific">Trifolium medium</name>
    <dbReference type="NCBI Taxonomy" id="97028"/>
    <lineage>
        <taxon>Eukaryota</taxon>
        <taxon>Viridiplantae</taxon>
        <taxon>Streptophyta</taxon>
        <taxon>Embryophyta</taxon>
        <taxon>Tracheophyta</taxon>
        <taxon>Spermatophyta</taxon>
        <taxon>Magnoliopsida</taxon>
        <taxon>eudicotyledons</taxon>
        <taxon>Gunneridae</taxon>
        <taxon>Pentapetalae</taxon>
        <taxon>rosids</taxon>
        <taxon>fabids</taxon>
        <taxon>Fabales</taxon>
        <taxon>Fabaceae</taxon>
        <taxon>Papilionoideae</taxon>
        <taxon>50 kb inversion clade</taxon>
        <taxon>NPAAA clade</taxon>
        <taxon>Hologalegina</taxon>
        <taxon>IRL clade</taxon>
        <taxon>Trifolieae</taxon>
        <taxon>Trifolium</taxon>
    </lineage>
</organism>
<sequence length="68" mass="8055">HREKQRVWVELRQNPVYPQKEQQRHKLELDPPGWSLVSLESFDEADRVQKIQMAAAVDRKVALVNHPE</sequence>
<dbReference type="Proteomes" id="UP000265520">
    <property type="component" value="Unassembled WGS sequence"/>
</dbReference>
<proteinExistence type="predicted"/>
<keyword evidence="2" id="KW-1185">Reference proteome</keyword>
<comment type="caution">
    <text evidence="1">The sequence shown here is derived from an EMBL/GenBank/DDBJ whole genome shotgun (WGS) entry which is preliminary data.</text>
</comment>
<dbReference type="EMBL" id="LXQA010997881">
    <property type="protein sequence ID" value="MCI80534.1"/>
    <property type="molecule type" value="Genomic_DNA"/>
</dbReference>
<evidence type="ECO:0000313" key="1">
    <source>
        <dbReference type="EMBL" id="MCI80534.1"/>
    </source>
</evidence>
<dbReference type="AlphaFoldDB" id="A0A392UWX0"/>
<accession>A0A392UWX0</accession>
<protein>
    <submittedName>
        <fullName evidence="1">Uncharacterized protein</fullName>
    </submittedName>
</protein>